<evidence type="ECO:0000313" key="3">
    <source>
        <dbReference type="Proteomes" id="UP000243784"/>
    </source>
</evidence>
<dbReference type="InterPro" id="IPR023214">
    <property type="entry name" value="HAD_sf"/>
</dbReference>
<name>A0A1D9DXP4_9MICO</name>
<dbReference type="RefSeq" id="WP_084028360.1">
    <property type="nucleotide sequence ID" value="NZ_CP015208.1"/>
</dbReference>
<dbReference type="KEGG" id="rpla:A4Z71_00745"/>
<gene>
    <name evidence="2" type="ORF">A4Z71_00745</name>
</gene>
<comment type="similarity">
    <text evidence="1">Belongs to the HAD-like hydrolase superfamily. SerB family.</text>
</comment>
<dbReference type="PANTHER" id="PTHR43344:SF15">
    <property type="entry name" value="PHOSPHOSERINE PHOSPHATASE SERB1"/>
    <property type="match status" value="1"/>
</dbReference>
<reference evidence="2 3" key="1">
    <citation type="journal article" date="2016" name="Biochim. Biophys. Acta">
        <title>Photochemical characterization of actinorhodopsin and its functional existence in the natural host.</title>
        <authorList>
            <person name="Nakamura S."/>
            <person name="Kikukawa T."/>
            <person name="Tamogami J."/>
            <person name="Kamiya M."/>
            <person name="Aizawa T."/>
            <person name="Hahn M.W."/>
            <person name="Ihara K."/>
            <person name="Kamo N."/>
            <person name="Demura M."/>
        </authorList>
    </citation>
    <scope>NUCLEOTIDE SEQUENCE [LARGE SCALE GENOMIC DNA]</scope>
    <source>
        <strain evidence="2 3">MWH-Dar1</strain>
    </source>
</reference>
<dbReference type="STRING" id="535712.A4Z71_00745"/>
<dbReference type="InterPro" id="IPR050582">
    <property type="entry name" value="HAD-like_SerB"/>
</dbReference>
<proteinExistence type="inferred from homology"/>
<evidence type="ECO:0000256" key="1">
    <source>
        <dbReference type="ARBA" id="ARBA00009184"/>
    </source>
</evidence>
<sequence>MPKTPAKATQTPVASSPKQVKKVAVAAAKQGLPSKKEKTEAAFFDVDNTLLRGSSSFLFGRAAYDKGFFKRRDLWRFAWHQFRFIWRGESAKTLTQIKDRALGLVAGHKVEELGALTELVFDEYITPKLWPETVRLAKEHVQAGREVWIVTASPQEIADIMAKRLGLTGGLGTNVARKNGILTGKLEGKALHGKAKARAVRQLAKERNISLKKSFAYSDSCNDLPMLTLVGNPVAVNPDKTLLVHARAAGWKILDFKKRELRANR</sequence>
<dbReference type="InterPro" id="IPR006385">
    <property type="entry name" value="HAD_hydro_SerB1"/>
</dbReference>
<dbReference type="NCBIfam" id="TIGR01490">
    <property type="entry name" value="HAD-SF-IB-hyp1"/>
    <property type="match status" value="1"/>
</dbReference>
<dbReference type="CDD" id="cd02612">
    <property type="entry name" value="HAD_PGPPase"/>
    <property type="match status" value="1"/>
</dbReference>
<dbReference type="Proteomes" id="UP000243784">
    <property type="component" value="Chromosome"/>
</dbReference>
<keyword evidence="3" id="KW-1185">Reference proteome</keyword>
<dbReference type="AlphaFoldDB" id="A0A1D9DXP4"/>
<dbReference type="OrthoDB" id="25607at2"/>
<protein>
    <recommendedName>
        <fullName evidence="4">HAD-IB family hydrolase</fullName>
    </recommendedName>
</protein>
<evidence type="ECO:0008006" key="4">
    <source>
        <dbReference type="Google" id="ProtNLM"/>
    </source>
</evidence>
<dbReference type="Gene3D" id="3.40.50.1000">
    <property type="entry name" value="HAD superfamily/HAD-like"/>
    <property type="match status" value="1"/>
</dbReference>
<dbReference type="EMBL" id="CP015208">
    <property type="protein sequence ID" value="AOY55577.1"/>
    <property type="molecule type" value="Genomic_DNA"/>
</dbReference>
<dbReference type="Pfam" id="PF12710">
    <property type="entry name" value="HAD"/>
    <property type="match status" value="1"/>
</dbReference>
<evidence type="ECO:0000313" key="2">
    <source>
        <dbReference type="EMBL" id="AOY55577.1"/>
    </source>
</evidence>
<accession>A0A1D9DXP4</accession>
<dbReference type="Gene3D" id="1.20.1440.100">
    <property type="entry name" value="SG protein - dephosphorylation function"/>
    <property type="match status" value="1"/>
</dbReference>
<dbReference type="SUPFAM" id="SSF56784">
    <property type="entry name" value="HAD-like"/>
    <property type="match status" value="1"/>
</dbReference>
<organism evidence="2 3">
    <name type="scientific">Candidatus Rhodoluna planktonica</name>
    <dbReference type="NCBI Taxonomy" id="535712"/>
    <lineage>
        <taxon>Bacteria</taxon>
        <taxon>Bacillati</taxon>
        <taxon>Actinomycetota</taxon>
        <taxon>Actinomycetes</taxon>
        <taxon>Micrococcales</taxon>
        <taxon>Microbacteriaceae</taxon>
        <taxon>Luna cluster</taxon>
        <taxon>Luna-1 subcluster</taxon>
        <taxon>Rhodoluna</taxon>
    </lineage>
</organism>
<dbReference type="InterPro" id="IPR036412">
    <property type="entry name" value="HAD-like_sf"/>
</dbReference>
<dbReference type="NCBIfam" id="TIGR01488">
    <property type="entry name" value="HAD-SF-IB"/>
    <property type="match status" value="1"/>
</dbReference>
<dbReference type="PANTHER" id="PTHR43344">
    <property type="entry name" value="PHOSPHOSERINE PHOSPHATASE"/>
    <property type="match status" value="1"/>
</dbReference>